<dbReference type="AlphaFoldDB" id="W8BTM9"/>
<organism evidence="2">
    <name type="scientific">Ceratitis capitata</name>
    <name type="common">Mediterranean fruit fly</name>
    <name type="synonym">Tephritis capitata</name>
    <dbReference type="NCBI Taxonomy" id="7213"/>
    <lineage>
        <taxon>Eukaryota</taxon>
        <taxon>Metazoa</taxon>
        <taxon>Ecdysozoa</taxon>
        <taxon>Arthropoda</taxon>
        <taxon>Hexapoda</taxon>
        <taxon>Insecta</taxon>
        <taxon>Pterygota</taxon>
        <taxon>Neoptera</taxon>
        <taxon>Endopterygota</taxon>
        <taxon>Diptera</taxon>
        <taxon>Brachycera</taxon>
        <taxon>Muscomorpha</taxon>
        <taxon>Tephritoidea</taxon>
        <taxon>Tephritidae</taxon>
        <taxon>Ceratitis</taxon>
        <taxon>Ceratitis</taxon>
    </lineage>
</organism>
<reference evidence="2" key="2">
    <citation type="journal article" date="2014" name="BMC Genomics">
        <title>A genomic perspective to assessing quality of mass-reared SIT flies used in Mediterranean fruit fly (Ceratitis capitata) eradication in California.</title>
        <authorList>
            <person name="Calla B."/>
            <person name="Hall B."/>
            <person name="Hou S."/>
            <person name="Geib S.M."/>
        </authorList>
    </citation>
    <scope>NUCLEOTIDE SEQUENCE</scope>
</reference>
<feature type="transmembrane region" description="Helical" evidence="1">
    <location>
        <begin position="141"/>
        <end position="163"/>
    </location>
</feature>
<evidence type="ECO:0000256" key="1">
    <source>
        <dbReference type="SAM" id="Phobius"/>
    </source>
</evidence>
<keyword evidence="1" id="KW-0812">Transmembrane</keyword>
<name>W8BTM9_CERCA</name>
<dbReference type="EMBL" id="GAMC01014081">
    <property type="protein sequence ID" value="JAB92474.1"/>
    <property type="molecule type" value="mRNA"/>
</dbReference>
<keyword evidence="1" id="KW-0472">Membrane</keyword>
<protein>
    <submittedName>
        <fullName evidence="2">Uncharacterized protein</fullName>
    </submittedName>
</protein>
<accession>W8BTM9</accession>
<evidence type="ECO:0000313" key="2">
    <source>
        <dbReference type="EMBL" id="JAB92474.1"/>
    </source>
</evidence>
<reference evidence="2" key="1">
    <citation type="submission" date="2013-07" db="EMBL/GenBank/DDBJ databases">
        <authorList>
            <person name="Geib S."/>
        </authorList>
    </citation>
    <scope>NUCLEOTIDE SEQUENCE</scope>
</reference>
<sequence>MIFMAADGGRRLGALTRPARMSGKMEARSRRSKSESSTAMVAARRMTTASLWLLVDILLLPMPSAMSCDTAVVSLLSVLFVFCLPKPKRLLATPETLDGFFVVTVGFFVSTGGGVIFVFSSRFSKLFRNSLDRAAAVLDDIMLLVVVVVVVVNPPLFVNIVFVSCKCCCCCCCNCCFFNANRLLASAAFAVKSKFLFSNDLRCAATLPLCKPVSESISLSESYEPKLSLRLELCVDELLPDFLMSTFDEVPAAAVCAADVAAAPVADLKCAVLALAVVVAFAALAVRWGCCGSLKDVTSFHAHFSQQLRSQRTQFVAKQLDEKLLRFHMRRLTNR</sequence>
<proteinExistence type="evidence at transcript level"/>
<keyword evidence="1" id="KW-1133">Transmembrane helix</keyword>
<feature type="transmembrane region" description="Helical" evidence="1">
    <location>
        <begin position="99"/>
        <end position="120"/>
    </location>
</feature>